<gene>
    <name evidence="3" type="primary">LOC109125847</name>
</gene>
<organism evidence="2 3">
    <name type="scientific">Camelina sativa</name>
    <name type="common">False flax</name>
    <name type="synonym">Myagrum sativum</name>
    <dbReference type="NCBI Taxonomy" id="90675"/>
    <lineage>
        <taxon>Eukaryota</taxon>
        <taxon>Viridiplantae</taxon>
        <taxon>Streptophyta</taxon>
        <taxon>Embryophyta</taxon>
        <taxon>Tracheophyta</taxon>
        <taxon>Spermatophyta</taxon>
        <taxon>Magnoliopsida</taxon>
        <taxon>eudicotyledons</taxon>
        <taxon>Gunneridae</taxon>
        <taxon>Pentapetalae</taxon>
        <taxon>rosids</taxon>
        <taxon>malvids</taxon>
        <taxon>Brassicales</taxon>
        <taxon>Brassicaceae</taxon>
        <taxon>Camelineae</taxon>
        <taxon>Camelina</taxon>
    </lineage>
</organism>
<name>A0ABM1QAV2_CAMSA</name>
<evidence type="ECO:0000256" key="1">
    <source>
        <dbReference type="SAM" id="Phobius"/>
    </source>
</evidence>
<dbReference type="InterPro" id="IPR004242">
    <property type="entry name" value="Transposase_21"/>
</dbReference>
<dbReference type="RefSeq" id="XP_019083890.1">
    <property type="nucleotide sequence ID" value="XM_019228345.1"/>
</dbReference>
<keyword evidence="1" id="KW-0472">Membrane</keyword>
<dbReference type="Pfam" id="PF02992">
    <property type="entry name" value="Transposase_21"/>
    <property type="match status" value="1"/>
</dbReference>
<evidence type="ECO:0000313" key="2">
    <source>
        <dbReference type="Proteomes" id="UP000694864"/>
    </source>
</evidence>
<dbReference type="PANTHER" id="PTHR10775:SF185">
    <property type="entry name" value="OS08G0208400 PROTEIN"/>
    <property type="match status" value="1"/>
</dbReference>
<keyword evidence="1" id="KW-1133">Transmembrane helix</keyword>
<keyword evidence="2" id="KW-1185">Reference proteome</keyword>
<dbReference type="Proteomes" id="UP000694864">
    <property type="component" value="Chromosome 8"/>
</dbReference>
<protein>
    <submittedName>
        <fullName evidence="3">Uncharacterized protein LOC109125847</fullName>
    </submittedName>
</protein>
<dbReference type="GeneID" id="109125847"/>
<evidence type="ECO:0000313" key="3">
    <source>
        <dbReference type="RefSeq" id="XP_019083890.1"/>
    </source>
</evidence>
<sequence length="376" mass="44251">MCMKREYLFLSILVPGRNHPKRSLDIFLRPLIEELQELWVYGVQAFDVSTKQNFNLKAVLMWTISDFPALGMLSGWTTHGRLSCPYCMEDTYAFQLKHGWKSSWFDCHQRFLPRDHAYRQNIRSFRKNKVVMKSAPYNRSGEVILHHQLEDIYGLKKTVECGGNCHVNAEIEGYGETHQWHKFSIFWKLPYWKTHLLRHNLDVMHIENFFFDNVINTLLNIAGKTKDSVNSRKDLVLYCDRKPLHLTSFGKAPIPIFRLSANAKRMFLKWLKDVVKFPDGYVSNIGRCISLEQGCKIYGLKSHDCHVIMQRLFPFVFCELLPSEVHEAILGKDLYISISLLYLYIYNVIYYLTCFTSKCTCGDFFPRSLLKKYEYK</sequence>
<dbReference type="PANTHER" id="PTHR10775">
    <property type="entry name" value="OS08G0208400 PROTEIN"/>
    <property type="match status" value="1"/>
</dbReference>
<accession>A0ABM1QAV2</accession>
<reference evidence="2" key="1">
    <citation type="journal article" date="2014" name="Nat. Commun.">
        <title>The emerging biofuel crop Camelina sativa retains a highly undifferentiated hexaploid genome structure.</title>
        <authorList>
            <person name="Kagale S."/>
            <person name="Koh C."/>
            <person name="Nixon J."/>
            <person name="Bollina V."/>
            <person name="Clarke W.E."/>
            <person name="Tuteja R."/>
            <person name="Spillane C."/>
            <person name="Robinson S.J."/>
            <person name="Links M.G."/>
            <person name="Clarke C."/>
            <person name="Higgins E.E."/>
            <person name="Huebert T."/>
            <person name="Sharpe A.G."/>
            <person name="Parkin I.A."/>
        </authorList>
    </citation>
    <scope>NUCLEOTIDE SEQUENCE [LARGE SCALE GENOMIC DNA]</scope>
    <source>
        <strain evidence="2">cv. DH55</strain>
    </source>
</reference>
<keyword evidence="1" id="KW-0812">Transmembrane</keyword>
<reference evidence="3" key="2">
    <citation type="submission" date="2025-08" db="UniProtKB">
        <authorList>
            <consortium name="RefSeq"/>
        </authorList>
    </citation>
    <scope>IDENTIFICATION</scope>
    <source>
        <tissue evidence="3">Leaf</tissue>
    </source>
</reference>
<feature type="transmembrane region" description="Helical" evidence="1">
    <location>
        <begin position="334"/>
        <end position="352"/>
    </location>
</feature>
<proteinExistence type="predicted"/>